<comment type="caution">
    <text evidence="3">The sequence shown here is derived from an EMBL/GenBank/DDBJ whole genome shotgun (WGS) entry which is preliminary data.</text>
</comment>
<dbReference type="InterPro" id="IPR011010">
    <property type="entry name" value="DNA_brk_join_enz"/>
</dbReference>
<dbReference type="InterPro" id="IPR013762">
    <property type="entry name" value="Integrase-like_cat_sf"/>
</dbReference>
<keyword evidence="1" id="KW-0233">DNA recombination</keyword>
<dbReference type="STRING" id="1220589.CD32_18060"/>
<dbReference type="SUPFAM" id="SSF56349">
    <property type="entry name" value="DNA breaking-rejoining enzymes"/>
    <property type="match status" value="1"/>
</dbReference>
<feature type="domain" description="Tyr recombinase" evidence="2">
    <location>
        <begin position="1"/>
        <end position="105"/>
    </location>
</feature>
<dbReference type="eggNOG" id="COG0582">
    <property type="taxonomic scope" value="Bacteria"/>
</dbReference>
<dbReference type="GO" id="GO:0003677">
    <property type="term" value="F:DNA binding"/>
    <property type="evidence" value="ECO:0007669"/>
    <property type="project" value="InterPro"/>
</dbReference>
<keyword evidence="4" id="KW-1185">Reference proteome</keyword>
<evidence type="ECO:0000313" key="3">
    <source>
        <dbReference type="EMBL" id="KGR82752.1"/>
    </source>
</evidence>
<dbReference type="Pfam" id="PF00589">
    <property type="entry name" value="Phage_integrase"/>
    <property type="match status" value="1"/>
</dbReference>
<dbReference type="EMBL" id="JPVP01000059">
    <property type="protein sequence ID" value="KGR82752.1"/>
    <property type="molecule type" value="Genomic_DNA"/>
</dbReference>
<dbReference type="GO" id="GO:0015074">
    <property type="term" value="P:DNA integration"/>
    <property type="evidence" value="ECO:0007669"/>
    <property type="project" value="InterPro"/>
</dbReference>
<dbReference type="Proteomes" id="UP000030437">
    <property type="component" value="Unassembled WGS sequence"/>
</dbReference>
<reference evidence="3 4" key="1">
    <citation type="submission" date="2014-02" db="EMBL/GenBank/DDBJ databases">
        <title>Draft genome sequence of Lysinibacillus odysseyi NBRC 100172.</title>
        <authorList>
            <person name="Zhang F."/>
            <person name="Wang G."/>
            <person name="Zhang L."/>
        </authorList>
    </citation>
    <scope>NUCLEOTIDE SEQUENCE [LARGE SCALE GENOMIC DNA]</scope>
    <source>
        <strain evidence="3 4">NBRC 100172</strain>
    </source>
</reference>
<dbReference type="OrthoDB" id="9803188at2"/>
<dbReference type="Gene3D" id="1.10.443.10">
    <property type="entry name" value="Intergrase catalytic core"/>
    <property type="match status" value="1"/>
</dbReference>
<dbReference type="RefSeq" id="WP_036157214.1">
    <property type="nucleotide sequence ID" value="NZ_AVCX01000002.1"/>
</dbReference>
<organism evidence="3 4">
    <name type="scientific">Lysinibacillus odysseyi 34hs-1 = NBRC 100172</name>
    <dbReference type="NCBI Taxonomy" id="1220589"/>
    <lineage>
        <taxon>Bacteria</taxon>
        <taxon>Bacillati</taxon>
        <taxon>Bacillota</taxon>
        <taxon>Bacilli</taxon>
        <taxon>Bacillales</taxon>
        <taxon>Bacillaceae</taxon>
        <taxon>Lysinibacillus</taxon>
    </lineage>
</organism>
<gene>
    <name evidence="3" type="ORF">CD32_18060</name>
</gene>
<evidence type="ECO:0000256" key="1">
    <source>
        <dbReference type="ARBA" id="ARBA00023172"/>
    </source>
</evidence>
<dbReference type="AlphaFoldDB" id="A0A0A3J6R2"/>
<evidence type="ECO:0000259" key="2">
    <source>
        <dbReference type="PROSITE" id="PS51898"/>
    </source>
</evidence>
<dbReference type="InterPro" id="IPR002104">
    <property type="entry name" value="Integrase_catalytic"/>
</dbReference>
<proteinExistence type="predicted"/>
<dbReference type="GO" id="GO:0006310">
    <property type="term" value="P:DNA recombination"/>
    <property type="evidence" value="ECO:0007669"/>
    <property type="project" value="UniProtKB-KW"/>
</dbReference>
<sequence length="111" mass="12887">MAGASSRAIKVANFEPQGEKQFIFPNNKNTFYNNCKLNAWLKRFQTHHGLKLVSVHGLRHTCVTRLYYQTKDVKFIQYFLGHTDITTTIDTYIHCIPELSNLLVKQFNHTA</sequence>
<accession>A0A0A3J6R2</accession>
<protein>
    <recommendedName>
        <fullName evidence="2">Tyr recombinase domain-containing protein</fullName>
    </recommendedName>
</protein>
<evidence type="ECO:0000313" key="4">
    <source>
        <dbReference type="Proteomes" id="UP000030437"/>
    </source>
</evidence>
<name>A0A0A3J6R2_9BACI</name>
<dbReference type="PROSITE" id="PS51898">
    <property type="entry name" value="TYR_RECOMBINASE"/>
    <property type="match status" value="1"/>
</dbReference>